<accession>A0ABD1CLW9</accession>
<sequence length="219" mass="24492">MSFSVVLLWTPFLLPTTAQGLCQLSDCSTLDKVGSNCPAAEFTSPAIYRPLQQIKPSIKKPHHLFNLIYDESAKDCIEVVLSPSIHDSSGFNYDLFVSCRSELPCNVYLSLDAYLYQGSVACLHRSNLSILMLRRCNVFAEERIRFNFVWDKGLLLLEDLSSQGYTKSWVMLQKSNKSTGEHCNCTKLAKFRNFFQQCMGIVVVVGGGRDGLQDIGGIT</sequence>
<evidence type="ECO:0000313" key="3">
    <source>
        <dbReference type="Proteomes" id="UP001562425"/>
    </source>
</evidence>
<gene>
    <name evidence="2" type="ORF">pipiens_001548</name>
</gene>
<proteinExistence type="predicted"/>
<evidence type="ECO:0000313" key="2">
    <source>
        <dbReference type="EMBL" id="KAL1377353.1"/>
    </source>
</evidence>
<feature type="chain" id="PRO_5044758565" evidence="1">
    <location>
        <begin position="19"/>
        <end position="219"/>
    </location>
</feature>
<dbReference type="EMBL" id="JBEHCU010011036">
    <property type="protein sequence ID" value="KAL1377353.1"/>
    <property type="molecule type" value="Genomic_DNA"/>
</dbReference>
<dbReference type="AlphaFoldDB" id="A0ABD1CLW9"/>
<name>A0ABD1CLW9_CULPP</name>
<keyword evidence="3" id="KW-1185">Reference proteome</keyword>
<protein>
    <submittedName>
        <fullName evidence="2">Uncharacterized protein</fullName>
    </submittedName>
</protein>
<keyword evidence="1" id="KW-0732">Signal</keyword>
<organism evidence="2 3">
    <name type="scientific">Culex pipiens pipiens</name>
    <name type="common">Northern house mosquito</name>
    <dbReference type="NCBI Taxonomy" id="38569"/>
    <lineage>
        <taxon>Eukaryota</taxon>
        <taxon>Metazoa</taxon>
        <taxon>Ecdysozoa</taxon>
        <taxon>Arthropoda</taxon>
        <taxon>Hexapoda</taxon>
        <taxon>Insecta</taxon>
        <taxon>Pterygota</taxon>
        <taxon>Neoptera</taxon>
        <taxon>Endopterygota</taxon>
        <taxon>Diptera</taxon>
        <taxon>Nematocera</taxon>
        <taxon>Culicoidea</taxon>
        <taxon>Culicidae</taxon>
        <taxon>Culicinae</taxon>
        <taxon>Culicini</taxon>
        <taxon>Culex</taxon>
        <taxon>Culex</taxon>
    </lineage>
</organism>
<evidence type="ECO:0000256" key="1">
    <source>
        <dbReference type="SAM" id="SignalP"/>
    </source>
</evidence>
<feature type="signal peptide" evidence="1">
    <location>
        <begin position="1"/>
        <end position="18"/>
    </location>
</feature>
<reference evidence="2 3" key="1">
    <citation type="submission" date="2024-05" db="EMBL/GenBank/DDBJ databases">
        <title>Culex pipiens pipiens assembly and annotation.</title>
        <authorList>
            <person name="Alout H."/>
            <person name="Durand T."/>
        </authorList>
    </citation>
    <scope>NUCLEOTIDE SEQUENCE [LARGE SCALE GENOMIC DNA]</scope>
    <source>
        <strain evidence="2">HA-2024</strain>
        <tissue evidence="2">Whole body</tissue>
    </source>
</reference>
<comment type="caution">
    <text evidence="2">The sequence shown here is derived from an EMBL/GenBank/DDBJ whole genome shotgun (WGS) entry which is preliminary data.</text>
</comment>
<dbReference type="Proteomes" id="UP001562425">
    <property type="component" value="Unassembled WGS sequence"/>
</dbReference>